<name>A0A315ZZX7_9FIRM</name>
<dbReference type="CDD" id="cd01392">
    <property type="entry name" value="HTH_LacI"/>
    <property type="match status" value="1"/>
</dbReference>
<evidence type="ECO:0000313" key="6">
    <source>
        <dbReference type="Proteomes" id="UP000254051"/>
    </source>
</evidence>
<dbReference type="EMBL" id="UHJJ01000004">
    <property type="protein sequence ID" value="SUQ13896.1"/>
    <property type="molecule type" value="Genomic_DNA"/>
</dbReference>
<dbReference type="InterPro" id="IPR046335">
    <property type="entry name" value="LacI/GalR-like_sensor"/>
</dbReference>
<keyword evidence="3" id="KW-0804">Transcription</keyword>
<dbReference type="AlphaFoldDB" id="A0A315ZZX7"/>
<protein>
    <submittedName>
        <fullName evidence="5">Transcriptional regulator, LacI family</fullName>
    </submittedName>
</protein>
<proteinExistence type="predicted"/>
<dbReference type="OrthoDB" id="9775106at2"/>
<dbReference type="InterPro" id="IPR000843">
    <property type="entry name" value="HTH_LacI"/>
</dbReference>
<evidence type="ECO:0000256" key="1">
    <source>
        <dbReference type="ARBA" id="ARBA00023015"/>
    </source>
</evidence>
<dbReference type="Pfam" id="PF13377">
    <property type="entry name" value="Peripla_BP_3"/>
    <property type="match status" value="1"/>
</dbReference>
<sequence length="338" mass="38086">MKRVTIKDIAEACNVSKATVSYVVNGKLNKVSPEMVKKITAMMEKMEYVPSLSAKSLAGKGSKLIGVVIPQVDVTQKMIFDNPFYSEFLSGLEYYLRQAGYSIVLSVINRDNCFEDMMKKWNLDGAVVFGIDNEEMVKALGNQKMPILLIDSYTTNRRFYRMNLRDEEASFVATTLLVEEGQKNIALVTGKVDKSILLQRRLSGYKSALEQHHIPFDPKLVFEGDVTYEYGVQAANEIMGMSDITGIIATADILALGILNQMQASGKNIPNEYSIVGFDDTYQAKMMYPKLTTIGQNISRRGELAGELILKIIHGEQTEKEYFMDFEVLLRETTRKRD</sequence>
<dbReference type="PANTHER" id="PTHR30146:SF24">
    <property type="entry name" value="XYLOSE OPERON REGULATORY PROTEIN"/>
    <property type="match status" value="1"/>
</dbReference>
<dbReference type="PROSITE" id="PS50932">
    <property type="entry name" value="HTH_LACI_2"/>
    <property type="match status" value="1"/>
</dbReference>
<keyword evidence="1" id="KW-0805">Transcription regulation</keyword>
<evidence type="ECO:0000256" key="3">
    <source>
        <dbReference type="ARBA" id="ARBA00023163"/>
    </source>
</evidence>
<evidence type="ECO:0000313" key="5">
    <source>
        <dbReference type="EMBL" id="SUQ13896.1"/>
    </source>
</evidence>
<gene>
    <name evidence="5" type="ORF">SAMN05216529_104207</name>
</gene>
<dbReference type="Proteomes" id="UP000254051">
    <property type="component" value="Unassembled WGS sequence"/>
</dbReference>
<dbReference type="CDD" id="cd06267">
    <property type="entry name" value="PBP1_LacI_sugar_binding-like"/>
    <property type="match status" value="1"/>
</dbReference>
<dbReference type="InterPro" id="IPR010982">
    <property type="entry name" value="Lambda_DNA-bd_dom_sf"/>
</dbReference>
<reference evidence="6" key="1">
    <citation type="submission" date="2017-07" db="EMBL/GenBank/DDBJ databases">
        <authorList>
            <person name="Varghese N."/>
            <person name="Submissions S."/>
        </authorList>
    </citation>
    <scope>NUCLEOTIDE SEQUENCE [LARGE SCALE GENOMIC DNA]</scope>
    <source>
        <strain evidence="6">NLAE-zl-C134</strain>
    </source>
</reference>
<dbReference type="SUPFAM" id="SSF53822">
    <property type="entry name" value="Periplasmic binding protein-like I"/>
    <property type="match status" value="1"/>
</dbReference>
<dbReference type="GO" id="GO:0000976">
    <property type="term" value="F:transcription cis-regulatory region binding"/>
    <property type="evidence" value="ECO:0007669"/>
    <property type="project" value="TreeGrafter"/>
</dbReference>
<dbReference type="SUPFAM" id="SSF47413">
    <property type="entry name" value="lambda repressor-like DNA-binding domains"/>
    <property type="match status" value="1"/>
</dbReference>
<feature type="domain" description="HTH lacI-type" evidence="4">
    <location>
        <begin position="4"/>
        <end position="59"/>
    </location>
</feature>
<dbReference type="SMART" id="SM00354">
    <property type="entry name" value="HTH_LACI"/>
    <property type="match status" value="1"/>
</dbReference>
<dbReference type="RefSeq" id="WP_109710245.1">
    <property type="nucleotide sequence ID" value="NZ_QGDS01000004.1"/>
</dbReference>
<evidence type="ECO:0000259" key="4">
    <source>
        <dbReference type="PROSITE" id="PS50932"/>
    </source>
</evidence>
<dbReference type="InterPro" id="IPR028082">
    <property type="entry name" value="Peripla_BP_I"/>
</dbReference>
<dbReference type="Pfam" id="PF00356">
    <property type="entry name" value="LacI"/>
    <property type="match status" value="1"/>
</dbReference>
<dbReference type="Gene3D" id="3.40.50.2300">
    <property type="match status" value="2"/>
</dbReference>
<keyword evidence="2" id="KW-0238">DNA-binding</keyword>
<dbReference type="Gene3D" id="1.10.260.40">
    <property type="entry name" value="lambda repressor-like DNA-binding domains"/>
    <property type="match status" value="1"/>
</dbReference>
<organism evidence="5 6">
    <name type="scientific">Faecalicatena contorta</name>
    <dbReference type="NCBI Taxonomy" id="39482"/>
    <lineage>
        <taxon>Bacteria</taxon>
        <taxon>Bacillati</taxon>
        <taxon>Bacillota</taxon>
        <taxon>Clostridia</taxon>
        <taxon>Lachnospirales</taxon>
        <taxon>Lachnospiraceae</taxon>
        <taxon>Faecalicatena</taxon>
    </lineage>
</organism>
<dbReference type="GO" id="GO:0003700">
    <property type="term" value="F:DNA-binding transcription factor activity"/>
    <property type="evidence" value="ECO:0007669"/>
    <property type="project" value="TreeGrafter"/>
</dbReference>
<evidence type="ECO:0000256" key="2">
    <source>
        <dbReference type="ARBA" id="ARBA00023125"/>
    </source>
</evidence>
<accession>A0A315ZZX7</accession>
<dbReference type="PANTHER" id="PTHR30146">
    <property type="entry name" value="LACI-RELATED TRANSCRIPTIONAL REPRESSOR"/>
    <property type="match status" value="1"/>
</dbReference>
<keyword evidence="6" id="KW-1185">Reference proteome</keyword>